<dbReference type="PANTHER" id="PTHR42760:SF133">
    <property type="entry name" value="3-OXOACYL-[ACYL-CARRIER-PROTEIN] REDUCTASE"/>
    <property type="match status" value="1"/>
</dbReference>
<dbReference type="AlphaFoldDB" id="A0A830FE24"/>
<sequence length="241" mass="25095">MPTSALVTGAASGIGRAVVKRFLNDDVVDVVAALDIDPGVHEGFGESVATYDVDVSDHGAVNDVVADIEQTTDITAVVNNAAVSRYFWLGDLGPEEWRDVIDVNLTGQYNVAHAVGPRMYERGKGAVVNVSSTAGQRGSASAGVHYSASKAGVLGLTKGLAKQLAPSVRVNSVVPGLIDTPLTTDSELWSEEDLDAFVERLPAGRLGDPDEVARVIHFLCGEGSAYMTGSVVNVDGGSDLV</sequence>
<dbReference type="Proteomes" id="UP000607197">
    <property type="component" value="Unassembled WGS sequence"/>
</dbReference>
<dbReference type="InterPro" id="IPR002347">
    <property type="entry name" value="SDR_fam"/>
</dbReference>
<name>A0A830FE24_9EURY</name>
<protein>
    <submittedName>
        <fullName evidence="3">3-oxoacyl-[acyl-carrier-protein] reductase FabG</fullName>
    </submittedName>
</protein>
<dbReference type="PANTHER" id="PTHR42760">
    <property type="entry name" value="SHORT-CHAIN DEHYDROGENASES/REDUCTASES FAMILY MEMBER"/>
    <property type="match status" value="1"/>
</dbReference>
<dbReference type="SUPFAM" id="SSF51735">
    <property type="entry name" value="NAD(P)-binding Rossmann-fold domains"/>
    <property type="match status" value="1"/>
</dbReference>
<evidence type="ECO:0000313" key="3">
    <source>
        <dbReference type="EMBL" id="GGL66218.1"/>
    </source>
</evidence>
<proteinExistence type="inferred from homology"/>
<dbReference type="Gene3D" id="3.40.50.720">
    <property type="entry name" value="NAD(P)-binding Rossmann-like Domain"/>
    <property type="match status" value="1"/>
</dbReference>
<dbReference type="Pfam" id="PF13561">
    <property type="entry name" value="adh_short_C2"/>
    <property type="match status" value="1"/>
</dbReference>
<keyword evidence="2" id="KW-0560">Oxidoreductase</keyword>
<organism evidence="3 4">
    <name type="scientific">Halocalculus aciditolerans</name>
    <dbReference type="NCBI Taxonomy" id="1383812"/>
    <lineage>
        <taxon>Archaea</taxon>
        <taxon>Methanobacteriati</taxon>
        <taxon>Methanobacteriota</taxon>
        <taxon>Stenosarchaea group</taxon>
        <taxon>Halobacteria</taxon>
        <taxon>Halobacteriales</taxon>
        <taxon>Halobacteriaceae</taxon>
        <taxon>Halocalculus</taxon>
    </lineage>
</organism>
<dbReference type="EMBL" id="BMPG01000003">
    <property type="protein sequence ID" value="GGL66218.1"/>
    <property type="molecule type" value="Genomic_DNA"/>
</dbReference>
<dbReference type="PRINTS" id="PR00080">
    <property type="entry name" value="SDRFAMILY"/>
</dbReference>
<dbReference type="PRINTS" id="PR00081">
    <property type="entry name" value="GDHRDH"/>
</dbReference>
<dbReference type="GO" id="GO:0016616">
    <property type="term" value="F:oxidoreductase activity, acting on the CH-OH group of donors, NAD or NADP as acceptor"/>
    <property type="evidence" value="ECO:0007669"/>
    <property type="project" value="TreeGrafter"/>
</dbReference>
<keyword evidence="4" id="KW-1185">Reference proteome</keyword>
<dbReference type="FunFam" id="3.40.50.720:FF:000173">
    <property type="entry name" value="3-oxoacyl-[acyl-carrier protein] reductase"/>
    <property type="match status" value="1"/>
</dbReference>
<dbReference type="RefSeq" id="WP_188979442.1">
    <property type="nucleotide sequence ID" value="NZ_BMPG01000003.1"/>
</dbReference>
<gene>
    <name evidence="3" type="primary">fabG</name>
    <name evidence="3" type="ORF">GCM10009039_25200</name>
</gene>
<reference evidence="3" key="2">
    <citation type="submission" date="2020-09" db="EMBL/GenBank/DDBJ databases">
        <authorList>
            <person name="Sun Q."/>
            <person name="Ohkuma M."/>
        </authorList>
    </citation>
    <scope>NUCLEOTIDE SEQUENCE</scope>
    <source>
        <strain evidence="3">JCM 19596</strain>
    </source>
</reference>
<evidence type="ECO:0000256" key="2">
    <source>
        <dbReference type="ARBA" id="ARBA00023002"/>
    </source>
</evidence>
<evidence type="ECO:0000313" key="4">
    <source>
        <dbReference type="Proteomes" id="UP000607197"/>
    </source>
</evidence>
<comment type="caution">
    <text evidence="3">The sequence shown here is derived from an EMBL/GenBank/DDBJ whole genome shotgun (WGS) entry which is preliminary data.</text>
</comment>
<evidence type="ECO:0000256" key="1">
    <source>
        <dbReference type="ARBA" id="ARBA00006484"/>
    </source>
</evidence>
<dbReference type="InterPro" id="IPR036291">
    <property type="entry name" value="NAD(P)-bd_dom_sf"/>
</dbReference>
<comment type="similarity">
    <text evidence="1">Belongs to the short-chain dehydrogenases/reductases (SDR) family.</text>
</comment>
<accession>A0A830FE24</accession>
<reference evidence="3" key="1">
    <citation type="journal article" date="2014" name="Int. J. Syst. Evol. Microbiol.">
        <title>Complete genome sequence of Corynebacterium casei LMG S-19264T (=DSM 44701T), isolated from a smear-ripened cheese.</title>
        <authorList>
            <consortium name="US DOE Joint Genome Institute (JGI-PGF)"/>
            <person name="Walter F."/>
            <person name="Albersmeier A."/>
            <person name="Kalinowski J."/>
            <person name="Ruckert C."/>
        </authorList>
    </citation>
    <scope>NUCLEOTIDE SEQUENCE</scope>
    <source>
        <strain evidence="3">JCM 19596</strain>
    </source>
</reference>
<dbReference type="OrthoDB" id="24596at2157"/>